<accession>A0A222VVY1</accession>
<keyword evidence="1" id="KW-0521">NADP</keyword>
<dbReference type="InterPro" id="IPR013154">
    <property type="entry name" value="ADH-like_N"/>
</dbReference>
<dbReference type="Gene3D" id="3.90.180.10">
    <property type="entry name" value="Medium-chain alcohol dehydrogenases, catalytic domain"/>
    <property type="match status" value="1"/>
</dbReference>
<evidence type="ECO:0000313" key="4">
    <source>
        <dbReference type="Proteomes" id="UP000199494"/>
    </source>
</evidence>
<dbReference type="InterPro" id="IPR036291">
    <property type="entry name" value="NAD(P)-bd_dom_sf"/>
</dbReference>
<dbReference type="GO" id="GO:0005829">
    <property type="term" value="C:cytosol"/>
    <property type="evidence" value="ECO:0007669"/>
    <property type="project" value="TreeGrafter"/>
</dbReference>
<dbReference type="AlphaFoldDB" id="A0A222VVY1"/>
<keyword evidence="4" id="KW-1185">Reference proteome</keyword>
<dbReference type="Pfam" id="PF13602">
    <property type="entry name" value="ADH_zinc_N_2"/>
    <property type="match status" value="1"/>
</dbReference>
<gene>
    <name evidence="3" type="ORF">SAMN05421630_111243</name>
</gene>
<organism evidence="3 4">
    <name type="scientific">Prauserella marina</name>
    <dbReference type="NCBI Taxonomy" id="530584"/>
    <lineage>
        <taxon>Bacteria</taxon>
        <taxon>Bacillati</taxon>
        <taxon>Actinomycetota</taxon>
        <taxon>Actinomycetes</taxon>
        <taxon>Pseudonocardiales</taxon>
        <taxon>Pseudonocardiaceae</taxon>
        <taxon>Prauserella</taxon>
    </lineage>
</organism>
<dbReference type="KEGG" id="pmad:BAY61_25955"/>
<dbReference type="SUPFAM" id="SSF50129">
    <property type="entry name" value="GroES-like"/>
    <property type="match status" value="1"/>
</dbReference>
<evidence type="ECO:0000256" key="2">
    <source>
        <dbReference type="ARBA" id="ARBA00023002"/>
    </source>
</evidence>
<dbReference type="PANTHER" id="PTHR48106:SF13">
    <property type="entry name" value="QUINONE OXIDOREDUCTASE-RELATED"/>
    <property type="match status" value="1"/>
</dbReference>
<dbReference type="Pfam" id="PF08240">
    <property type="entry name" value="ADH_N"/>
    <property type="match status" value="1"/>
</dbReference>
<dbReference type="GO" id="GO:0035925">
    <property type="term" value="F:mRNA 3'-UTR AU-rich region binding"/>
    <property type="evidence" value="ECO:0007669"/>
    <property type="project" value="TreeGrafter"/>
</dbReference>
<dbReference type="RefSeq" id="WP_091809388.1">
    <property type="nucleotide sequence ID" value="NZ_CP016353.1"/>
</dbReference>
<dbReference type="EMBL" id="FMZE01000011">
    <property type="protein sequence ID" value="SDD72339.1"/>
    <property type="molecule type" value="Genomic_DNA"/>
</dbReference>
<evidence type="ECO:0000313" key="3">
    <source>
        <dbReference type="EMBL" id="SDD72339.1"/>
    </source>
</evidence>
<keyword evidence="2" id="KW-0560">Oxidoreductase</keyword>
<dbReference type="Gene3D" id="3.40.50.720">
    <property type="entry name" value="NAD(P)-binding Rossmann-like Domain"/>
    <property type="match status" value="1"/>
</dbReference>
<dbReference type="Proteomes" id="UP000199494">
    <property type="component" value="Unassembled WGS sequence"/>
</dbReference>
<sequence>MKAILLKEHGEPEVLTFAEVPEPELGAGQVRIEVAYANITFVETQFRRSGWGPFSASLPLIPGNGVGGIITGIGEGADPALAGERVVSSLNGTGGYAERVVVDAAAVLPLPPALDLADAVALLADGRTAMMLHAGAGVGRGTRVLVEAAAGGVGSLLVQLARNAGATVVGAVGGAGKFDIVRELGADAVVGYGDAEWPRRVREVCAEVDVVFDAVGGDIGKAAFDLIGEGGRLVTFGAASGSVTEIPEELAAERGVSVGWGLGAPPEEMRQYAKSALALAAEGSLRPVIGQRFPLARAADAHAAMESRSTIGKTLLEVG</sequence>
<proteinExistence type="predicted"/>
<evidence type="ECO:0000256" key="1">
    <source>
        <dbReference type="ARBA" id="ARBA00022857"/>
    </source>
</evidence>
<dbReference type="InterPro" id="IPR011032">
    <property type="entry name" value="GroES-like_sf"/>
</dbReference>
<dbReference type="SUPFAM" id="SSF51735">
    <property type="entry name" value="NAD(P)-binding Rossmann-fold domains"/>
    <property type="match status" value="1"/>
</dbReference>
<dbReference type="PANTHER" id="PTHR48106">
    <property type="entry name" value="QUINONE OXIDOREDUCTASE PIG3-RELATED"/>
    <property type="match status" value="1"/>
</dbReference>
<reference evidence="3 4" key="1">
    <citation type="submission" date="2016-10" db="EMBL/GenBank/DDBJ databases">
        <authorList>
            <person name="de Groot N.N."/>
        </authorList>
    </citation>
    <scope>NUCLEOTIDE SEQUENCE [LARGE SCALE GENOMIC DNA]</scope>
    <source>
        <strain evidence="3 4">CGMCC 4.5506</strain>
    </source>
</reference>
<protein>
    <submittedName>
        <fullName evidence="3">NADPH2:quinone reductase</fullName>
    </submittedName>
</protein>
<name>A0A222VVY1_9PSEU</name>
<dbReference type="GO" id="GO:0003960">
    <property type="term" value="F:quinone reductase (NADPH) activity"/>
    <property type="evidence" value="ECO:0007669"/>
    <property type="project" value="TreeGrafter"/>
</dbReference>
<dbReference type="STRING" id="530584.SAMN05421630_111243"/>
<dbReference type="OrthoDB" id="5195079at2"/>
<dbReference type="InterPro" id="IPR020843">
    <property type="entry name" value="ER"/>
</dbReference>
<dbReference type="GO" id="GO:0070402">
    <property type="term" value="F:NADPH binding"/>
    <property type="evidence" value="ECO:0007669"/>
    <property type="project" value="TreeGrafter"/>
</dbReference>
<dbReference type="SMART" id="SM00829">
    <property type="entry name" value="PKS_ER"/>
    <property type="match status" value="1"/>
</dbReference>